<dbReference type="Proteomes" id="UP000515208">
    <property type="component" value="Unplaced"/>
</dbReference>
<dbReference type="OrthoDB" id="5969272at2759"/>
<protein>
    <submittedName>
        <fullName evidence="5">Titin-like</fullName>
    </submittedName>
</protein>
<evidence type="ECO:0000259" key="3">
    <source>
        <dbReference type="PROSITE" id="PS50853"/>
    </source>
</evidence>
<dbReference type="PROSITE" id="PS50853">
    <property type="entry name" value="FN3"/>
    <property type="match status" value="2"/>
</dbReference>
<dbReference type="InterPro" id="IPR013783">
    <property type="entry name" value="Ig-like_fold"/>
</dbReference>
<name>A0A6P3IDT9_BISBB</name>
<feature type="domain" description="Fibronectin type-III" evidence="3">
    <location>
        <begin position="175"/>
        <end position="251"/>
    </location>
</feature>
<dbReference type="SUPFAM" id="SSF48726">
    <property type="entry name" value="Immunoglobulin"/>
    <property type="match status" value="1"/>
</dbReference>
<dbReference type="InterPro" id="IPR036179">
    <property type="entry name" value="Ig-like_dom_sf"/>
</dbReference>
<evidence type="ECO:0000259" key="2">
    <source>
        <dbReference type="PROSITE" id="PS50835"/>
    </source>
</evidence>
<dbReference type="FunFam" id="2.60.40.10:FF:000003">
    <property type="entry name" value="Titin isoform E"/>
    <property type="match status" value="1"/>
</dbReference>
<evidence type="ECO:0000256" key="1">
    <source>
        <dbReference type="ARBA" id="ARBA00023319"/>
    </source>
</evidence>
<accession>A0A6P3IDT9</accession>
<dbReference type="GO" id="GO:0008307">
    <property type="term" value="F:structural constituent of muscle"/>
    <property type="evidence" value="ECO:0007669"/>
    <property type="project" value="TreeGrafter"/>
</dbReference>
<dbReference type="PRINTS" id="PR00014">
    <property type="entry name" value="FNTYPEIII"/>
</dbReference>
<dbReference type="GO" id="GO:0048738">
    <property type="term" value="P:cardiac muscle tissue development"/>
    <property type="evidence" value="ECO:0007669"/>
    <property type="project" value="TreeGrafter"/>
</dbReference>
<dbReference type="PANTHER" id="PTHR14340:SF13">
    <property type="entry name" value="TITIN"/>
    <property type="match status" value="1"/>
</dbReference>
<proteinExistence type="predicted"/>
<feature type="non-terminal residue" evidence="5">
    <location>
        <position position="251"/>
    </location>
</feature>
<dbReference type="RefSeq" id="XP_010849932.1">
    <property type="nucleotide sequence ID" value="XM_010851630.1"/>
</dbReference>
<feature type="domain" description="Ig-like" evidence="2">
    <location>
        <begin position="1"/>
        <end position="67"/>
    </location>
</feature>
<dbReference type="GO" id="GO:0045214">
    <property type="term" value="P:sarcomere organization"/>
    <property type="evidence" value="ECO:0007669"/>
    <property type="project" value="TreeGrafter"/>
</dbReference>
<evidence type="ECO:0000313" key="5">
    <source>
        <dbReference type="RefSeq" id="XP_010849932.1"/>
    </source>
</evidence>
<dbReference type="Gene3D" id="2.60.40.10">
    <property type="entry name" value="Immunoglobulins"/>
    <property type="match status" value="3"/>
</dbReference>
<dbReference type="KEGG" id="bbis:104997081"/>
<keyword evidence="1" id="KW-0393">Immunoglobulin domain</keyword>
<reference evidence="5" key="1">
    <citation type="submission" date="2025-08" db="UniProtKB">
        <authorList>
            <consortium name="RefSeq"/>
        </authorList>
    </citation>
    <scope>IDENTIFICATION</scope>
    <source>
        <tissue evidence="5">Blood</tissue>
    </source>
</reference>
<dbReference type="InterPro" id="IPR003961">
    <property type="entry name" value="FN3_dom"/>
</dbReference>
<dbReference type="GeneID" id="104997081"/>
<gene>
    <name evidence="5" type="primary">LOC104997081</name>
</gene>
<evidence type="ECO:0000313" key="4">
    <source>
        <dbReference type="Proteomes" id="UP000515208"/>
    </source>
</evidence>
<dbReference type="SMART" id="SM00060">
    <property type="entry name" value="FN3"/>
    <property type="match status" value="2"/>
</dbReference>
<sequence>MPKIEWSKNETVIEKPTDALKITKEEVSRSEAKTELSIPKATREDKGTYTVTASNRLGSVFRNVHVEVYDRPSPPRNLAVTDIKAESCYLTWDAPLDNGGSEITHYIIDKRDASRKRAEWEEVTNSAVERRYGIWKLIPNGQYEFRVRAVNKYGISDECKSDKVVIQDPYRTPGPPGKPKVLERTKGSMLVSWTPPLDNGGSPITGYWLEKREEGGAYWSRVSRAPITKVGLKGVEFNVPRLIEGVKYQFR</sequence>
<dbReference type="Pfam" id="PF00041">
    <property type="entry name" value="fn3"/>
    <property type="match status" value="2"/>
</dbReference>
<organism evidence="4 5">
    <name type="scientific">Bison bison bison</name>
    <name type="common">North American plains bison</name>
    <dbReference type="NCBI Taxonomy" id="43346"/>
    <lineage>
        <taxon>Eukaryota</taxon>
        <taxon>Metazoa</taxon>
        <taxon>Chordata</taxon>
        <taxon>Craniata</taxon>
        <taxon>Vertebrata</taxon>
        <taxon>Euteleostomi</taxon>
        <taxon>Mammalia</taxon>
        <taxon>Eutheria</taxon>
        <taxon>Laurasiatheria</taxon>
        <taxon>Artiodactyla</taxon>
        <taxon>Ruminantia</taxon>
        <taxon>Pecora</taxon>
        <taxon>Bovidae</taxon>
        <taxon>Bovinae</taxon>
        <taxon>Bison</taxon>
    </lineage>
</organism>
<dbReference type="SUPFAM" id="SSF49265">
    <property type="entry name" value="Fibronectin type III"/>
    <property type="match status" value="1"/>
</dbReference>
<dbReference type="GO" id="GO:0031430">
    <property type="term" value="C:M band"/>
    <property type="evidence" value="ECO:0007669"/>
    <property type="project" value="TreeGrafter"/>
</dbReference>
<dbReference type="CDD" id="cd00063">
    <property type="entry name" value="FN3"/>
    <property type="match status" value="2"/>
</dbReference>
<dbReference type="AlphaFoldDB" id="A0A6P3IDT9"/>
<dbReference type="InterPro" id="IPR007110">
    <property type="entry name" value="Ig-like_dom"/>
</dbReference>
<dbReference type="InterPro" id="IPR013098">
    <property type="entry name" value="Ig_I-set"/>
</dbReference>
<dbReference type="Pfam" id="PF07679">
    <property type="entry name" value="I-set"/>
    <property type="match status" value="1"/>
</dbReference>
<dbReference type="PROSITE" id="PS50835">
    <property type="entry name" value="IG_LIKE"/>
    <property type="match status" value="1"/>
</dbReference>
<dbReference type="PANTHER" id="PTHR14340">
    <property type="entry name" value="MICROFIBRIL-ASSOCIATED GLYCOPROTEIN 3"/>
    <property type="match status" value="1"/>
</dbReference>
<keyword evidence="4" id="KW-1185">Reference proteome</keyword>
<feature type="domain" description="Fibronectin type-III" evidence="3">
    <location>
        <begin position="74"/>
        <end position="169"/>
    </location>
</feature>
<dbReference type="InterPro" id="IPR036116">
    <property type="entry name" value="FN3_sf"/>
</dbReference>